<sequence length="83" mass="9758">MKSTSERSLRYQVEKWLAPGCSAPVHVMEFSRTRVGHRRYVRVETSQPTGTRSLFFFRHDDGFWCVFPPDSDRVKMHVERLAA</sequence>
<evidence type="ECO:0000313" key="2">
    <source>
        <dbReference type="Proteomes" id="UP000054717"/>
    </source>
</evidence>
<comment type="caution">
    <text evidence="1">The sequence shown here is derived from an EMBL/GenBank/DDBJ whole genome shotgun (WGS) entry which is preliminary data.</text>
</comment>
<dbReference type="AlphaFoldDB" id="A0A158EWM1"/>
<gene>
    <name evidence="1" type="ORF">AWB66_00263</name>
</gene>
<organism evidence="1 2">
    <name type="scientific">Caballeronia telluris</name>
    <dbReference type="NCBI Taxonomy" id="326475"/>
    <lineage>
        <taxon>Bacteria</taxon>
        <taxon>Pseudomonadati</taxon>
        <taxon>Pseudomonadota</taxon>
        <taxon>Betaproteobacteria</taxon>
        <taxon>Burkholderiales</taxon>
        <taxon>Burkholderiaceae</taxon>
        <taxon>Caballeronia</taxon>
    </lineage>
</organism>
<keyword evidence="2" id="KW-1185">Reference proteome</keyword>
<proteinExistence type="predicted"/>
<dbReference type="RefSeq" id="WP_087628453.1">
    <property type="nucleotide sequence ID" value="NZ_FCNZ02000001.1"/>
</dbReference>
<reference evidence="1" key="1">
    <citation type="submission" date="2016-01" db="EMBL/GenBank/DDBJ databases">
        <authorList>
            <person name="Peeters Charlotte."/>
        </authorList>
    </citation>
    <scope>NUCLEOTIDE SEQUENCE</scope>
    <source>
        <strain evidence="1">LMG 22936</strain>
    </source>
</reference>
<dbReference type="EMBL" id="FCNZ02000001">
    <property type="protein sequence ID" value="SAL11120.1"/>
    <property type="molecule type" value="Genomic_DNA"/>
</dbReference>
<accession>A0A158EWM1</accession>
<protein>
    <submittedName>
        <fullName evidence="1">Uncharacterized protein</fullName>
    </submittedName>
</protein>
<dbReference type="Proteomes" id="UP000054717">
    <property type="component" value="Unassembled WGS sequence"/>
</dbReference>
<evidence type="ECO:0000313" key="1">
    <source>
        <dbReference type="EMBL" id="SAL11120.1"/>
    </source>
</evidence>
<name>A0A158EWM1_9BURK</name>